<proteinExistence type="predicted"/>
<dbReference type="AlphaFoldDB" id="A0AAP5H964"/>
<keyword evidence="1" id="KW-1133">Transmembrane helix</keyword>
<sequence length="456" mass="50426">MEKVVENSNRIQNVAAMESTSKKEIRPALYPKQKSVKLGTSLIFALVPLVISLLFSWFISAELNTKIKGLIWAETNFDYTDFSARIIDKINLISTTDVLMLSHLVSLNLNVDTSFFGLNVDTSGGILLLMAIPMITLLITGYLLGWKRPTTSASERLYSSFRIAIIYAIVFACISLFSGQTTDEPGMRGSIFLKTTYSFGNAWLHSFIISFIFISVGSLFSLPKAFKGLGSNQMYGISTTRAIMTTFSGMIICIAIVCGYLFTEKEFTDEDWSKSTKLAIATQIGGYTWNLSHLNSFQVKLGMEGEDMDSYGHLSYSFITGIKAISLYGYSSSGAVSSGEGWIGDKYNLDYQWTILFILLALILHVRSGMLLRKSSAGNTLYEVLAYGVAFGIVSVTLGYILKMSFETDLHEIVSIAIKFPAFQTFIMSMLIALIGASIGWILSSKLTKKRTSLIK</sequence>
<organism evidence="2 3">
    <name type="scientific">Paenibacillus amylolyticus</name>
    <dbReference type="NCBI Taxonomy" id="1451"/>
    <lineage>
        <taxon>Bacteria</taxon>
        <taxon>Bacillati</taxon>
        <taxon>Bacillota</taxon>
        <taxon>Bacilli</taxon>
        <taxon>Bacillales</taxon>
        <taxon>Paenibacillaceae</taxon>
        <taxon>Paenibacillus</taxon>
    </lineage>
</organism>
<protein>
    <submittedName>
        <fullName evidence="2">Uncharacterized protein</fullName>
    </submittedName>
</protein>
<evidence type="ECO:0000313" key="3">
    <source>
        <dbReference type="Proteomes" id="UP001254832"/>
    </source>
</evidence>
<feature type="transmembrane region" description="Helical" evidence="1">
    <location>
        <begin position="202"/>
        <end position="222"/>
    </location>
</feature>
<keyword evidence="1" id="KW-0472">Membrane</keyword>
<evidence type="ECO:0000256" key="1">
    <source>
        <dbReference type="SAM" id="Phobius"/>
    </source>
</evidence>
<keyword evidence="1" id="KW-0812">Transmembrane</keyword>
<comment type="caution">
    <text evidence="2">The sequence shown here is derived from an EMBL/GenBank/DDBJ whole genome shotgun (WGS) entry which is preliminary data.</text>
</comment>
<accession>A0AAP5H964</accession>
<feature type="transmembrane region" description="Helical" evidence="1">
    <location>
        <begin position="422"/>
        <end position="443"/>
    </location>
</feature>
<dbReference type="EMBL" id="JAVDTR010000015">
    <property type="protein sequence ID" value="MDR6726164.1"/>
    <property type="molecule type" value="Genomic_DNA"/>
</dbReference>
<evidence type="ECO:0000313" key="2">
    <source>
        <dbReference type="EMBL" id="MDR6726164.1"/>
    </source>
</evidence>
<feature type="transmembrane region" description="Helical" evidence="1">
    <location>
        <begin position="125"/>
        <end position="145"/>
    </location>
</feature>
<feature type="transmembrane region" description="Helical" evidence="1">
    <location>
        <begin position="242"/>
        <end position="262"/>
    </location>
</feature>
<dbReference type="RefSeq" id="WP_310144130.1">
    <property type="nucleotide sequence ID" value="NZ_JAVDTR010000015.1"/>
</dbReference>
<gene>
    <name evidence="2" type="ORF">J2W91_004670</name>
</gene>
<feature type="transmembrane region" description="Helical" evidence="1">
    <location>
        <begin position="351"/>
        <end position="372"/>
    </location>
</feature>
<feature type="transmembrane region" description="Helical" evidence="1">
    <location>
        <begin position="157"/>
        <end position="177"/>
    </location>
</feature>
<dbReference type="Proteomes" id="UP001254832">
    <property type="component" value="Unassembled WGS sequence"/>
</dbReference>
<name>A0AAP5H964_PAEAM</name>
<feature type="transmembrane region" description="Helical" evidence="1">
    <location>
        <begin position="384"/>
        <end position="402"/>
    </location>
</feature>
<reference evidence="2" key="1">
    <citation type="submission" date="2023-07" db="EMBL/GenBank/DDBJ databases">
        <title>Sorghum-associated microbial communities from plants grown in Nebraska, USA.</title>
        <authorList>
            <person name="Schachtman D."/>
        </authorList>
    </citation>
    <scope>NUCLEOTIDE SEQUENCE</scope>
    <source>
        <strain evidence="2">BE80</strain>
    </source>
</reference>
<feature type="transmembrane region" description="Helical" evidence="1">
    <location>
        <begin position="38"/>
        <end position="59"/>
    </location>
</feature>